<dbReference type="PANTHER" id="PTHR23522:SF10">
    <property type="entry name" value="3-PHENYLPROPIONIC ACID TRANSPORTER-RELATED"/>
    <property type="match status" value="1"/>
</dbReference>
<protein>
    <submittedName>
        <fullName evidence="10">MFS transporter, PPP family, 3-phenylpropionic acid transporter</fullName>
    </submittedName>
</protein>
<feature type="domain" description="Major facilitator superfamily associated" evidence="9">
    <location>
        <begin position="16"/>
        <end position="371"/>
    </location>
</feature>
<gene>
    <name evidence="10" type="ORF">SAMN02927928_1179</name>
</gene>
<evidence type="ECO:0000313" key="11">
    <source>
        <dbReference type="Proteomes" id="UP000199150"/>
    </source>
</evidence>
<dbReference type="SUPFAM" id="SSF103473">
    <property type="entry name" value="MFS general substrate transporter"/>
    <property type="match status" value="1"/>
</dbReference>
<dbReference type="Gene3D" id="1.20.1250.20">
    <property type="entry name" value="MFS general substrate transporter like domains"/>
    <property type="match status" value="2"/>
</dbReference>
<feature type="transmembrane region" description="Helical" evidence="8">
    <location>
        <begin position="283"/>
        <end position="302"/>
    </location>
</feature>
<dbReference type="AlphaFoldDB" id="A0A1G4QFE4"/>
<dbReference type="Pfam" id="PF12832">
    <property type="entry name" value="MFS_1_like"/>
    <property type="match status" value="1"/>
</dbReference>
<name>A0A1G4QFE4_9CAUL</name>
<dbReference type="RefSeq" id="WP_170828208.1">
    <property type="nucleotide sequence ID" value="NZ_CBCRYE010000001.1"/>
</dbReference>
<keyword evidence="5 8" id="KW-0812">Transmembrane</keyword>
<proteinExistence type="predicted"/>
<feature type="transmembrane region" description="Helical" evidence="8">
    <location>
        <begin position="220"/>
        <end position="244"/>
    </location>
</feature>
<feature type="transmembrane region" description="Helical" evidence="8">
    <location>
        <begin position="349"/>
        <end position="369"/>
    </location>
</feature>
<evidence type="ECO:0000256" key="3">
    <source>
        <dbReference type="ARBA" id="ARBA00022475"/>
    </source>
</evidence>
<evidence type="ECO:0000256" key="4">
    <source>
        <dbReference type="ARBA" id="ARBA00022519"/>
    </source>
</evidence>
<dbReference type="GO" id="GO:0015528">
    <property type="term" value="F:lactose:proton symporter activity"/>
    <property type="evidence" value="ECO:0007669"/>
    <property type="project" value="TreeGrafter"/>
</dbReference>
<evidence type="ECO:0000256" key="8">
    <source>
        <dbReference type="SAM" id="Phobius"/>
    </source>
</evidence>
<dbReference type="STRING" id="260084.SAMN02927928_1179"/>
<evidence type="ECO:0000256" key="2">
    <source>
        <dbReference type="ARBA" id="ARBA00022448"/>
    </source>
</evidence>
<evidence type="ECO:0000259" key="9">
    <source>
        <dbReference type="Pfam" id="PF12832"/>
    </source>
</evidence>
<organism evidence="10 11">
    <name type="scientific">Asticcacaulis taihuensis</name>
    <dbReference type="NCBI Taxonomy" id="260084"/>
    <lineage>
        <taxon>Bacteria</taxon>
        <taxon>Pseudomonadati</taxon>
        <taxon>Pseudomonadota</taxon>
        <taxon>Alphaproteobacteria</taxon>
        <taxon>Caulobacterales</taxon>
        <taxon>Caulobacteraceae</taxon>
        <taxon>Asticcacaulis</taxon>
    </lineage>
</organism>
<dbReference type="PANTHER" id="PTHR23522">
    <property type="entry name" value="BLL5896 PROTEIN"/>
    <property type="match status" value="1"/>
</dbReference>
<evidence type="ECO:0000256" key="1">
    <source>
        <dbReference type="ARBA" id="ARBA00004429"/>
    </source>
</evidence>
<dbReference type="InterPro" id="IPR024989">
    <property type="entry name" value="MFS_assoc_dom"/>
</dbReference>
<dbReference type="GO" id="GO:0030395">
    <property type="term" value="F:lactose binding"/>
    <property type="evidence" value="ECO:0007669"/>
    <property type="project" value="TreeGrafter"/>
</dbReference>
<feature type="transmembrane region" description="Helical" evidence="8">
    <location>
        <begin position="44"/>
        <end position="68"/>
    </location>
</feature>
<keyword evidence="3" id="KW-1003">Cell membrane</keyword>
<evidence type="ECO:0000256" key="7">
    <source>
        <dbReference type="ARBA" id="ARBA00023136"/>
    </source>
</evidence>
<feature type="transmembrane region" description="Helical" evidence="8">
    <location>
        <begin position="375"/>
        <end position="393"/>
    </location>
</feature>
<feature type="transmembrane region" description="Helical" evidence="8">
    <location>
        <begin position="308"/>
        <end position="328"/>
    </location>
</feature>
<dbReference type="InterPro" id="IPR026032">
    <property type="entry name" value="HcaT-like"/>
</dbReference>
<keyword evidence="2" id="KW-0813">Transport</keyword>
<feature type="transmembrane region" description="Helical" evidence="8">
    <location>
        <begin position="80"/>
        <end position="99"/>
    </location>
</feature>
<dbReference type="InterPro" id="IPR036259">
    <property type="entry name" value="MFS_trans_sf"/>
</dbReference>
<feature type="transmembrane region" description="Helical" evidence="8">
    <location>
        <begin position="146"/>
        <end position="165"/>
    </location>
</feature>
<evidence type="ECO:0000313" key="10">
    <source>
        <dbReference type="EMBL" id="SCW43177.1"/>
    </source>
</evidence>
<feature type="transmembrane region" description="Helical" evidence="8">
    <location>
        <begin position="171"/>
        <end position="190"/>
    </location>
</feature>
<keyword evidence="7 8" id="KW-0472">Membrane</keyword>
<feature type="transmembrane region" description="Helical" evidence="8">
    <location>
        <begin position="105"/>
        <end position="125"/>
    </location>
</feature>
<feature type="transmembrane region" description="Helical" evidence="8">
    <location>
        <begin position="17"/>
        <end position="38"/>
    </location>
</feature>
<dbReference type="GO" id="GO:0005886">
    <property type="term" value="C:plasma membrane"/>
    <property type="evidence" value="ECO:0007669"/>
    <property type="project" value="UniProtKB-SubCell"/>
</dbReference>
<evidence type="ECO:0000256" key="6">
    <source>
        <dbReference type="ARBA" id="ARBA00022989"/>
    </source>
</evidence>
<keyword evidence="4" id="KW-0997">Cell inner membrane</keyword>
<keyword evidence="6 8" id="KW-1133">Transmembrane helix</keyword>
<dbReference type="NCBIfam" id="NF037955">
    <property type="entry name" value="mfs"/>
    <property type="match status" value="1"/>
</dbReference>
<feature type="transmembrane region" description="Helical" evidence="8">
    <location>
        <begin position="250"/>
        <end position="271"/>
    </location>
</feature>
<comment type="subcellular location">
    <subcellularLocation>
        <location evidence="1">Cell inner membrane</location>
        <topology evidence="1">Multi-pass membrane protein</topology>
    </subcellularLocation>
</comment>
<accession>A0A1G4QFE4</accession>
<reference evidence="11" key="1">
    <citation type="submission" date="2016-10" db="EMBL/GenBank/DDBJ databases">
        <authorList>
            <person name="Varghese N."/>
            <person name="Submissions S."/>
        </authorList>
    </citation>
    <scope>NUCLEOTIDE SEQUENCE [LARGE SCALE GENOMIC DNA]</scope>
    <source>
        <strain evidence="11">CGMCC 1.3431</strain>
    </source>
</reference>
<dbReference type="PIRSF" id="PIRSF004925">
    <property type="entry name" value="HcaT"/>
    <property type="match status" value="1"/>
</dbReference>
<keyword evidence="11" id="KW-1185">Reference proteome</keyword>
<sequence length="404" mass="43635">MPALTTPFPLTTLRRQAIFYALAYAGTGASLPFMPLWLKTHGMTAGQIGIILAAPLLLRALTGPVSGLWADGFRLYRTPLVWLACLGALFYALMATGGWLPGLRFPLYLALYTLAFSCMTSLAPLNDAMTMQLSRLENFAYAIPRAVGSSSFIVTNIVLGFLLVIWPTDLILVWLVVAAILTALGGRYLLAGLERPGHAPLESAGDGFARLKVLMRDEGFLWLLAAIGCLQASHSFYYAFSTIIWKERGFSSSTCGYLWAVGVVAEVVFMWRGEGIRRKAGPWRMLVVAGIFAVARWGLMAFSPPLWALYPLQCLHALSFAATYLAGLELVQRLSPKGYESLGQTVNAAYANGVMMGLGTIVSGAIYVAFAAKGYGVMAGVAGLGLCAAAWLYSQRARLMAVRD</sequence>
<dbReference type="Proteomes" id="UP000199150">
    <property type="component" value="Unassembled WGS sequence"/>
</dbReference>
<dbReference type="EMBL" id="FMTS01000001">
    <property type="protein sequence ID" value="SCW43177.1"/>
    <property type="molecule type" value="Genomic_DNA"/>
</dbReference>
<evidence type="ECO:0000256" key="5">
    <source>
        <dbReference type="ARBA" id="ARBA00022692"/>
    </source>
</evidence>